<evidence type="ECO:0000256" key="4">
    <source>
        <dbReference type="ARBA" id="ARBA00022771"/>
    </source>
</evidence>
<dbReference type="PROSITE" id="PS50157">
    <property type="entry name" value="ZINC_FINGER_C2H2_2"/>
    <property type="match status" value="3"/>
</dbReference>
<comment type="subcellular location">
    <subcellularLocation>
        <location evidence="1">Nucleus</location>
    </subcellularLocation>
</comment>
<keyword evidence="16" id="KW-1185">Reference proteome</keyword>
<dbReference type="FunCoup" id="A0A7M7RCQ8">
    <property type="interactions" value="85"/>
</dbReference>
<feature type="compositionally biased region" description="Basic residues" evidence="13">
    <location>
        <begin position="181"/>
        <end position="190"/>
    </location>
</feature>
<evidence type="ECO:0000256" key="7">
    <source>
        <dbReference type="ARBA" id="ARBA00023125"/>
    </source>
</evidence>
<reference evidence="15" key="2">
    <citation type="submission" date="2021-01" db="UniProtKB">
        <authorList>
            <consortium name="EnsemblMetazoa"/>
        </authorList>
    </citation>
    <scope>IDENTIFICATION</scope>
</reference>
<keyword evidence="3" id="KW-0677">Repeat</keyword>
<dbReference type="Pfam" id="PF00096">
    <property type="entry name" value="zf-C2H2"/>
    <property type="match status" value="3"/>
</dbReference>
<evidence type="ECO:0000256" key="6">
    <source>
        <dbReference type="ARBA" id="ARBA00023015"/>
    </source>
</evidence>
<dbReference type="InterPro" id="IPR013087">
    <property type="entry name" value="Znf_C2H2_type"/>
</dbReference>
<evidence type="ECO:0000256" key="3">
    <source>
        <dbReference type="ARBA" id="ARBA00022737"/>
    </source>
</evidence>
<dbReference type="PANTHER" id="PTHR23235:SF170">
    <property type="entry name" value="FI01014P-RELATED"/>
    <property type="match status" value="1"/>
</dbReference>
<dbReference type="SMART" id="SM00355">
    <property type="entry name" value="ZnF_C2H2"/>
    <property type="match status" value="3"/>
</dbReference>
<evidence type="ECO:0000256" key="2">
    <source>
        <dbReference type="ARBA" id="ARBA00022723"/>
    </source>
</evidence>
<evidence type="ECO:0000313" key="15">
    <source>
        <dbReference type="EnsemblMetazoa" id="XP_789110"/>
    </source>
</evidence>
<dbReference type="GeneID" id="584138"/>
<keyword evidence="5" id="KW-0862">Zinc</keyword>
<comment type="similarity">
    <text evidence="11">Belongs to the Sp1 C2H2-type zinc-finger protein family.</text>
</comment>
<dbReference type="EnsemblMetazoa" id="XM_784017">
    <property type="protein sequence ID" value="XP_789110"/>
    <property type="gene ID" value="LOC584138"/>
</dbReference>
<dbReference type="OMA" id="HHSCHTI"/>
<reference evidence="16" key="1">
    <citation type="submission" date="2015-02" db="EMBL/GenBank/DDBJ databases">
        <title>Genome sequencing for Strongylocentrotus purpuratus.</title>
        <authorList>
            <person name="Murali S."/>
            <person name="Liu Y."/>
            <person name="Vee V."/>
            <person name="English A."/>
            <person name="Wang M."/>
            <person name="Skinner E."/>
            <person name="Han Y."/>
            <person name="Muzny D.M."/>
            <person name="Worley K.C."/>
            <person name="Gibbs R.A."/>
        </authorList>
    </citation>
    <scope>NUCLEOTIDE SEQUENCE</scope>
</reference>
<keyword evidence="2" id="KW-0479">Metal-binding</keyword>
<feature type="region of interest" description="Disordered" evidence="13">
    <location>
        <begin position="40"/>
        <end position="60"/>
    </location>
</feature>
<dbReference type="KEGG" id="spu:584138"/>
<protein>
    <recommendedName>
        <fullName evidence="14">C2H2-type domain-containing protein</fullName>
    </recommendedName>
</protein>
<feature type="region of interest" description="Disordered" evidence="13">
    <location>
        <begin position="178"/>
        <end position="203"/>
    </location>
</feature>
<feature type="compositionally biased region" description="Acidic residues" evidence="13">
    <location>
        <begin position="394"/>
        <end position="412"/>
    </location>
</feature>
<evidence type="ECO:0000256" key="9">
    <source>
        <dbReference type="ARBA" id="ARBA00023163"/>
    </source>
</evidence>
<dbReference type="CTD" id="389058"/>
<dbReference type="AlphaFoldDB" id="A0A7M7RCQ8"/>
<dbReference type="OrthoDB" id="6365676at2759"/>
<dbReference type="FunFam" id="3.30.160.60:FF:000014">
    <property type="entry name" value="Transcription factor Sp3"/>
    <property type="match status" value="1"/>
</dbReference>
<accession>A0A7M7RCQ8</accession>
<keyword evidence="7" id="KW-0238">DNA-binding</keyword>
<evidence type="ECO:0000256" key="1">
    <source>
        <dbReference type="ARBA" id="ARBA00004123"/>
    </source>
</evidence>
<dbReference type="Gene3D" id="3.30.160.60">
    <property type="entry name" value="Classic Zinc Finger"/>
    <property type="match status" value="3"/>
</dbReference>
<dbReference type="InterPro" id="IPR036236">
    <property type="entry name" value="Znf_C2H2_sf"/>
</dbReference>
<sequence>MPKGEALARFLELSETNVGKAGQPSPLAMLAATCRKIGGPLTTHEPARHSAPAQPASQDQKVLKSPMPATAAVLPISHAGRRYELPPTPPAEGTVPVRCDCSGGFMHRLPPTHPPCLKHLWPAAAQNSDIAAISSPYFTGHQQAFYHHAHHSCHTIPGLHHPIPHPYSACNAPSPPVTPSFHHHHHHHHGLSPVSPPTINIPSPTFSVPSPVRLTPPGSDDTQWWSITRQNQQHHFTPSHISLAGHPAQTLGLYNPHLDARPMSSITKLAARRCRRCRCPNCLNPSISSEPAKKRQHICHIPGCGKVYGKTSHLKAHLRWHTGERPFVCNWLFCGKSFTRSDELQRHLRTHTGEKRFVCPECGKRFMRSDHLSKHSKTHAARKETTLNPQGEEHENDSESDSEDEIVDVTSD</sequence>
<name>A0A7M7RCQ8_STRPU</name>
<evidence type="ECO:0000256" key="11">
    <source>
        <dbReference type="ARBA" id="ARBA00038409"/>
    </source>
</evidence>
<dbReference type="PROSITE" id="PS00028">
    <property type="entry name" value="ZINC_FINGER_C2H2_1"/>
    <property type="match status" value="3"/>
</dbReference>
<dbReference type="RefSeq" id="XP_789110.2">
    <property type="nucleotide sequence ID" value="XM_784017.5"/>
</dbReference>
<dbReference type="FunFam" id="3.30.160.60:FF:000061">
    <property type="entry name" value="Transcription factor Sp3"/>
    <property type="match status" value="1"/>
</dbReference>
<dbReference type="Proteomes" id="UP000007110">
    <property type="component" value="Unassembled WGS sequence"/>
</dbReference>
<keyword evidence="9" id="KW-0804">Transcription</keyword>
<feature type="domain" description="C2H2-type" evidence="14">
    <location>
        <begin position="327"/>
        <end position="356"/>
    </location>
</feature>
<dbReference type="CDD" id="cd22541">
    <property type="entry name" value="SP5_N"/>
    <property type="match status" value="1"/>
</dbReference>
<evidence type="ECO:0000256" key="12">
    <source>
        <dbReference type="PROSITE-ProRule" id="PRU00042"/>
    </source>
</evidence>
<feature type="domain" description="C2H2-type" evidence="14">
    <location>
        <begin position="297"/>
        <end position="326"/>
    </location>
</feature>
<proteinExistence type="inferred from homology"/>
<evidence type="ECO:0000256" key="5">
    <source>
        <dbReference type="ARBA" id="ARBA00022833"/>
    </source>
</evidence>
<keyword evidence="8" id="KW-0010">Activator</keyword>
<dbReference type="GO" id="GO:0005634">
    <property type="term" value="C:nucleus"/>
    <property type="evidence" value="ECO:0007669"/>
    <property type="project" value="UniProtKB-SubCell"/>
</dbReference>
<dbReference type="PANTHER" id="PTHR23235">
    <property type="entry name" value="KRUEPPEL-LIKE TRANSCRIPTION FACTOR"/>
    <property type="match status" value="1"/>
</dbReference>
<evidence type="ECO:0000259" key="14">
    <source>
        <dbReference type="PROSITE" id="PS50157"/>
    </source>
</evidence>
<dbReference type="GO" id="GO:0000981">
    <property type="term" value="F:DNA-binding transcription factor activity, RNA polymerase II-specific"/>
    <property type="evidence" value="ECO:0000318"/>
    <property type="project" value="GO_Central"/>
</dbReference>
<keyword evidence="4 12" id="KW-0863">Zinc-finger</keyword>
<evidence type="ECO:0000256" key="10">
    <source>
        <dbReference type="ARBA" id="ARBA00023242"/>
    </source>
</evidence>
<keyword evidence="10" id="KW-0539">Nucleus</keyword>
<dbReference type="SUPFAM" id="SSF57667">
    <property type="entry name" value="beta-beta-alpha zinc fingers"/>
    <property type="match status" value="2"/>
</dbReference>
<feature type="domain" description="C2H2-type" evidence="14">
    <location>
        <begin position="357"/>
        <end position="384"/>
    </location>
</feature>
<dbReference type="InParanoid" id="A0A7M7RCQ8"/>
<dbReference type="GO" id="GO:0006357">
    <property type="term" value="P:regulation of transcription by RNA polymerase II"/>
    <property type="evidence" value="ECO:0000318"/>
    <property type="project" value="GO_Central"/>
</dbReference>
<evidence type="ECO:0000313" key="16">
    <source>
        <dbReference type="Proteomes" id="UP000007110"/>
    </source>
</evidence>
<dbReference type="GO" id="GO:0008270">
    <property type="term" value="F:zinc ion binding"/>
    <property type="evidence" value="ECO:0007669"/>
    <property type="project" value="UniProtKB-KW"/>
</dbReference>
<evidence type="ECO:0000256" key="13">
    <source>
        <dbReference type="SAM" id="MobiDB-lite"/>
    </source>
</evidence>
<organism evidence="15 16">
    <name type="scientific">Strongylocentrotus purpuratus</name>
    <name type="common">Purple sea urchin</name>
    <dbReference type="NCBI Taxonomy" id="7668"/>
    <lineage>
        <taxon>Eukaryota</taxon>
        <taxon>Metazoa</taxon>
        <taxon>Echinodermata</taxon>
        <taxon>Eleutherozoa</taxon>
        <taxon>Echinozoa</taxon>
        <taxon>Echinoidea</taxon>
        <taxon>Euechinoidea</taxon>
        <taxon>Echinacea</taxon>
        <taxon>Camarodonta</taxon>
        <taxon>Echinidea</taxon>
        <taxon>Strongylocentrotidae</taxon>
        <taxon>Strongylocentrotus</taxon>
    </lineage>
</organism>
<keyword evidence="6" id="KW-0805">Transcription regulation</keyword>
<dbReference type="FunFam" id="3.30.160.60:FF:000026">
    <property type="entry name" value="Transcription factor Sp3"/>
    <property type="match status" value="1"/>
</dbReference>
<dbReference type="GO" id="GO:0000978">
    <property type="term" value="F:RNA polymerase II cis-regulatory region sequence-specific DNA binding"/>
    <property type="evidence" value="ECO:0000318"/>
    <property type="project" value="GO_Central"/>
</dbReference>
<feature type="region of interest" description="Disordered" evidence="13">
    <location>
        <begin position="370"/>
        <end position="412"/>
    </location>
</feature>
<evidence type="ECO:0000256" key="8">
    <source>
        <dbReference type="ARBA" id="ARBA00023159"/>
    </source>
</evidence>